<proteinExistence type="predicted"/>
<accession>X1PWM3</accession>
<reference evidence="1" key="1">
    <citation type="journal article" date="2014" name="Front. Microbiol.">
        <title>High frequency of phylogenetically diverse reductive dehalogenase-homologous genes in deep subseafloor sedimentary metagenomes.</title>
        <authorList>
            <person name="Kawai M."/>
            <person name="Futagami T."/>
            <person name="Toyoda A."/>
            <person name="Takaki Y."/>
            <person name="Nishi S."/>
            <person name="Hori S."/>
            <person name="Arai W."/>
            <person name="Tsubouchi T."/>
            <person name="Morono Y."/>
            <person name="Uchiyama I."/>
            <person name="Ito T."/>
            <person name="Fujiyama A."/>
            <person name="Inagaki F."/>
            <person name="Takami H."/>
        </authorList>
    </citation>
    <scope>NUCLEOTIDE SEQUENCE</scope>
    <source>
        <strain evidence="1">Expedition CK06-06</strain>
    </source>
</reference>
<organism evidence="1">
    <name type="scientific">marine sediment metagenome</name>
    <dbReference type="NCBI Taxonomy" id="412755"/>
    <lineage>
        <taxon>unclassified sequences</taxon>
        <taxon>metagenomes</taxon>
        <taxon>ecological metagenomes</taxon>
    </lineage>
</organism>
<protein>
    <submittedName>
        <fullName evidence="1">Uncharacterized protein</fullName>
    </submittedName>
</protein>
<evidence type="ECO:0000313" key="1">
    <source>
        <dbReference type="EMBL" id="GAI60308.1"/>
    </source>
</evidence>
<dbReference type="InterPro" id="IPR036140">
    <property type="entry name" value="PFN_sf"/>
</dbReference>
<comment type="caution">
    <text evidence="1">The sequence shown here is derived from an EMBL/GenBank/DDBJ whole genome shotgun (WGS) entry which is preliminary data.</text>
</comment>
<dbReference type="SUPFAM" id="SSF55770">
    <property type="entry name" value="Profilin (actin-binding protein)"/>
    <property type="match status" value="1"/>
</dbReference>
<dbReference type="AlphaFoldDB" id="X1PWM3"/>
<dbReference type="EMBL" id="BARW01001481">
    <property type="protein sequence ID" value="GAI60308.1"/>
    <property type="molecule type" value="Genomic_DNA"/>
</dbReference>
<sequence length="202" mass="21970">MTTDPATVIYNLMQKDPSIIAAAVIQGRDNIIYSTDNWDISPDIGKTISSWSGLSAQFIMISGVKYSVLQCTSDRMVATSIRGEGHIIGAKDEEHKVIIYLEPDGEPMGAMMDTSRALSELSTKQAYVGGNTQFSGSGATSAPVAGKSIDPQLKGEIQSFLEWIKDGEGLSGYINYYLQQNNAQIISELSKIYSELRQIFGV</sequence>
<name>X1PWM3_9ZZZZ</name>
<gene>
    <name evidence="1" type="ORF">S12H4_04696</name>
</gene>